<organism evidence="1 2">
    <name type="scientific">Candidatus Termititenax dinenymphae</name>
    <dbReference type="NCBI Taxonomy" id="2218523"/>
    <lineage>
        <taxon>Bacteria</taxon>
        <taxon>Bacillati</taxon>
        <taxon>Candidatus Margulisiibacteriota</taxon>
        <taxon>Candidatus Termititenacia</taxon>
        <taxon>Candidatus Termititenacales</taxon>
        <taxon>Candidatus Termititenacaceae</taxon>
        <taxon>Candidatus Termititenax</taxon>
    </lineage>
</organism>
<gene>
    <name evidence="1" type="ORF">RDn1_154</name>
</gene>
<name>A0A388TMF7_9BACT</name>
<dbReference type="AlphaFoldDB" id="A0A388TMF7"/>
<dbReference type="Proteomes" id="UP000282196">
    <property type="component" value="Unassembled WGS sequence"/>
</dbReference>
<dbReference type="EMBL" id="BGZP01000002">
    <property type="protein sequence ID" value="GBR77495.1"/>
    <property type="molecule type" value="Genomic_DNA"/>
</dbReference>
<accession>A0A388TMF7</accession>
<dbReference type="Pfam" id="PF19807">
    <property type="entry name" value="DUF6290"/>
    <property type="match status" value="1"/>
</dbReference>
<evidence type="ECO:0000313" key="2">
    <source>
        <dbReference type="Proteomes" id="UP000282196"/>
    </source>
</evidence>
<evidence type="ECO:0008006" key="3">
    <source>
        <dbReference type="Google" id="ProtNLM"/>
    </source>
</evidence>
<comment type="caution">
    <text evidence="1">The sequence shown here is derived from an EMBL/GenBank/DDBJ whole genome shotgun (WGS) entry which is preliminary data.</text>
</comment>
<protein>
    <recommendedName>
        <fullName evidence="3">CopG family transcriptional regulator</fullName>
    </recommendedName>
</protein>
<proteinExistence type="predicted"/>
<evidence type="ECO:0000313" key="1">
    <source>
        <dbReference type="EMBL" id="GBR77495.1"/>
    </source>
</evidence>
<keyword evidence="2" id="KW-1185">Reference proteome</keyword>
<reference evidence="1 2" key="1">
    <citation type="journal article" date="2019" name="ISME J.">
        <title>Genome analyses of uncultured TG2/ZB3 bacteria in 'Margulisbacteria' specifically attached to ectosymbiotic spirochetes of protists in the termite gut.</title>
        <authorList>
            <person name="Utami Y.D."/>
            <person name="Kuwahara H."/>
            <person name="Igai K."/>
            <person name="Murakami T."/>
            <person name="Sugaya K."/>
            <person name="Morikawa T."/>
            <person name="Nagura Y."/>
            <person name="Yuki M."/>
            <person name="Deevong P."/>
            <person name="Inoue T."/>
            <person name="Kihara K."/>
            <person name="Lo N."/>
            <person name="Yamada A."/>
            <person name="Ohkuma M."/>
            <person name="Hongoh Y."/>
        </authorList>
    </citation>
    <scope>NUCLEOTIDE SEQUENCE [LARGE SCALE GENOMIC DNA]</scope>
    <source>
        <strain evidence="1">RsDinE6-01</strain>
    </source>
</reference>
<sequence length="73" mass="8839">MAVISLRLNTKEEKMVQFLTEYYEEDRSALIKHLLQEMYEDIADNNIIREFEKKEEKRKVSFISANRILNMLK</sequence>
<dbReference type="InterPro" id="IPR046257">
    <property type="entry name" value="DUF6290"/>
</dbReference>